<accession>A0ABS2GE10</accession>
<dbReference type="InterPro" id="IPR051533">
    <property type="entry name" value="WaaL-like"/>
</dbReference>
<feature type="transmembrane region" description="Helical" evidence="5">
    <location>
        <begin position="91"/>
        <end position="112"/>
    </location>
</feature>
<feature type="transmembrane region" description="Helical" evidence="5">
    <location>
        <begin position="226"/>
        <end position="244"/>
    </location>
</feature>
<evidence type="ECO:0000313" key="7">
    <source>
        <dbReference type="EMBL" id="MBM6911955.1"/>
    </source>
</evidence>
<evidence type="ECO:0000256" key="5">
    <source>
        <dbReference type="SAM" id="Phobius"/>
    </source>
</evidence>
<feature type="transmembrane region" description="Helical" evidence="5">
    <location>
        <begin position="205"/>
        <end position="221"/>
    </location>
</feature>
<dbReference type="GO" id="GO:0016874">
    <property type="term" value="F:ligase activity"/>
    <property type="evidence" value="ECO:0007669"/>
    <property type="project" value="UniProtKB-KW"/>
</dbReference>
<keyword evidence="2 5" id="KW-0812">Transmembrane</keyword>
<dbReference type="PANTHER" id="PTHR37422">
    <property type="entry name" value="TEICHURONIC ACID BIOSYNTHESIS PROTEIN TUAE"/>
    <property type="match status" value="1"/>
</dbReference>
<feature type="transmembrane region" description="Helical" evidence="5">
    <location>
        <begin position="355"/>
        <end position="373"/>
    </location>
</feature>
<protein>
    <submittedName>
        <fullName evidence="7">O-antigen ligase family protein</fullName>
    </submittedName>
</protein>
<feature type="transmembrane region" description="Helical" evidence="5">
    <location>
        <begin position="181"/>
        <end position="199"/>
    </location>
</feature>
<proteinExistence type="predicted"/>
<reference evidence="7 8" key="1">
    <citation type="journal article" date="2021" name="Sci. Rep.">
        <title>The distribution of antibiotic resistance genes in chicken gut microbiota commensals.</title>
        <authorList>
            <person name="Juricova H."/>
            <person name="Matiasovicova J."/>
            <person name="Kubasova T."/>
            <person name="Cejkova D."/>
            <person name="Rychlik I."/>
        </authorList>
    </citation>
    <scope>NUCLEOTIDE SEQUENCE [LARGE SCALE GENOMIC DNA]</scope>
    <source>
        <strain evidence="7 8">An537</strain>
    </source>
</reference>
<feature type="transmembrane region" description="Helical" evidence="5">
    <location>
        <begin position="156"/>
        <end position="174"/>
    </location>
</feature>
<keyword evidence="3 5" id="KW-1133">Transmembrane helix</keyword>
<evidence type="ECO:0000256" key="1">
    <source>
        <dbReference type="ARBA" id="ARBA00004141"/>
    </source>
</evidence>
<evidence type="ECO:0000259" key="6">
    <source>
        <dbReference type="Pfam" id="PF04932"/>
    </source>
</evidence>
<evidence type="ECO:0000256" key="3">
    <source>
        <dbReference type="ARBA" id="ARBA00022989"/>
    </source>
</evidence>
<feature type="transmembrane region" description="Helical" evidence="5">
    <location>
        <begin position="324"/>
        <end position="343"/>
    </location>
</feature>
<keyword evidence="4 5" id="KW-0472">Membrane</keyword>
<feature type="transmembrane region" description="Helical" evidence="5">
    <location>
        <begin position="124"/>
        <end position="144"/>
    </location>
</feature>
<comment type="caution">
    <text evidence="7">The sequence shown here is derived from an EMBL/GenBank/DDBJ whole genome shotgun (WGS) entry which is preliminary data.</text>
</comment>
<gene>
    <name evidence="7" type="ORF">H6A01_01255</name>
</gene>
<dbReference type="Pfam" id="PF04932">
    <property type="entry name" value="Wzy_C"/>
    <property type="match status" value="1"/>
</dbReference>
<dbReference type="RefSeq" id="WP_205087275.1">
    <property type="nucleotide sequence ID" value="NZ_JACJLA010000002.1"/>
</dbReference>
<feature type="domain" description="O-antigen ligase-related" evidence="6">
    <location>
        <begin position="189"/>
        <end position="330"/>
    </location>
</feature>
<evidence type="ECO:0000256" key="2">
    <source>
        <dbReference type="ARBA" id="ARBA00022692"/>
    </source>
</evidence>
<evidence type="ECO:0000256" key="4">
    <source>
        <dbReference type="ARBA" id="ARBA00023136"/>
    </source>
</evidence>
<keyword evidence="7" id="KW-0436">Ligase</keyword>
<dbReference type="EMBL" id="JACJLA010000002">
    <property type="protein sequence ID" value="MBM6911955.1"/>
    <property type="molecule type" value="Genomic_DNA"/>
</dbReference>
<evidence type="ECO:0000313" key="8">
    <source>
        <dbReference type="Proteomes" id="UP000707138"/>
    </source>
</evidence>
<name>A0ABS2GE10_9FIRM</name>
<dbReference type="Proteomes" id="UP000707138">
    <property type="component" value="Unassembled WGS sequence"/>
</dbReference>
<keyword evidence="8" id="KW-1185">Reference proteome</keyword>
<dbReference type="InterPro" id="IPR007016">
    <property type="entry name" value="O-antigen_ligase-rel_domated"/>
</dbReference>
<organism evidence="7 8">
    <name type="scientific">Veillonella magna</name>
    <dbReference type="NCBI Taxonomy" id="464322"/>
    <lineage>
        <taxon>Bacteria</taxon>
        <taxon>Bacillati</taxon>
        <taxon>Bacillota</taxon>
        <taxon>Negativicutes</taxon>
        <taxon>Veillonellales</taxon>
        <taxon>Veillonellaceae</taxon>
        <taxon>Veillonella</taxon>
    </lineage>
</organism>
<sequence length="408" mass="46011">MEQSIIKETRWMAFFLTLAMCIQRISIAAGNICFGISILVFLYLVWKLRKSGQPIWQSLSQDTKRYIKVLVILVICLIPSVIFSYNPKESIKLVAEMWLYRVLPMLMIVCFIRDKQLLMKMLGAFLIAEIADSMVAMYQSFVLGVDRAWGFGSNTLNLPGILVFLIPITIMLALEKSIPFSLRRLASITLVFTGIAIILGKSRGAWLLLTFLIPFITWKYIRTHRVYLIGLILVVLCGVTLFATNQSYQQRLYSTVNMTTDRSNADRVLVWQSAIKMIVDHPVVGVGPAQFKDVYNNQGYVSPENTQKLAHTHNNVLEITTESGLLGGGALVLCFLYLIIKELRLTISGSIMARMRLSVLLGVMLFGMIDYTLDESTLVKTMWFIIGILLSLDDNNDGSIEGKIPINE</sequence>
<comment type="subcellular location">
    <subcellularLocation>
        <location evidence="1">Membrane</location>
        <topology evidence="1">Multi-pass membrane protein</topology>
    </subcellularLocation>
</comment>
<dbReference type="PANTHER" id="PTHR37422:SF13">
    <property type="entry name" value="LIPOPOLYSACCHARIDE BIOSYNTHESIS PROTEIN PA4999-RELATED"/>
    <property type="match status" value="1"/>
</dbReference>
<feature type="transmembrane region" description="Helical" evidence="5">
    <location>
        <begin position="66"/>
        <end position="85"/>
    </location>
</feature>
<feature type="transmembrane region" description="Helical" evidence="5">
    <location>
        <begin position="12"/>
        <end position="45"/>
    </location>
</feature>